<name>A0ACC6KTW9_9SPHI</name>
<protein>
    <submittedName>
        <fullName evidence="1">Uncharacterized protein</fullName>
    </submittedName>
</protein>
<proteinExistence type="predicted"/>
<comment type="caution">
    <text evidence="1">The sequence shown here is derived from an EMBL/GenBank/DDBJ whole genome shotgun (WGS) entry which is preliminary data.</text>
</comment>
<keyword evidence="2" id="KW-1185">Reference proteome</keyword>
<sequence length="168" mass="18883">MIQPDFISVLAFLWYYLGIFIFLMLTQNILGNVLKKTTDNVLHHSLRSFLFGIIFFAGVPVVALLSIITLFGIPLGLMVLLVYIILVLLSVFISAVSVANWINKLGNFNLSFWPLTGFSLIIFLLINLLLMVPLIGWVVLSIISCLSFGSILFSMRINLYSAENHALW</sequence>
<reference evidence="1" key="1">
    <citation type="submission" date="2023-07" db="EMBL/GenBank/DDBJ databases">
        <title>Sorghum-associated microbial communities from plants grown in Nebraska, USA.</title>
        <authorList>
            <person name="Schachtman D."/>
        </authorList>
    </citation>
    <scope>NUCLEOTIDE SEQUENCE</scope>
    <source>
        <strain evidence="1">2697</strain>
    </source>
</reference>
<evidence type="ECO:0000313" key="2">
    <source>
        <dbReference type="Proteomes" id="UP001246858"/>
    </source>
</evidence>
<gene>
    <name evidence="1" type="ORF">J2X78_001336</name>
</gene>
<accession>A0ACC6KTW9</accession>
<evidence type="ECO:0000313" key="1">
    <source>
        <dbReference type="EMBL" id="MDR6782784.1"/>
    </source>
</evidence>
<organism evidence="1 2">
    <name type="scientific">Pedobacter africanus</name>
    <dbReference type="NCBI Taxonomy" id="151894"/>
    <lineage>
        <taxon>Bacteria</taxon>
        <taxon>Pseudomonadati</taxon>
        <taxon>Bacteroidota</taxon>
        <taxon>Sphingobacteriia</taxon>
        <taxon>Sphingobacteriales</taxon>
        <taxon>Sphingobacteriaceae</taxon>
        <taxon>Pedobacter</taxon>
    </lineage>
</organism>
<dbReference type="EMBL" id="JAVDTF010000001">
    <property type="protein sequence ID" value="MDR6782784.1"/>
    <property type="molecule type" value="Genomic_DNA"/>
</dbReference>
<dbReference type="Proteomes" id="UP001246858">
    <property type="component" value="Unassembled WGS sequence"/>
</dbReference>